<feature type="chain" id="PRO_5042830208" evidence="5">
    <location>
        <begin position="22"/>
        <end position="1349"/>
    </location>
</feature>
<evidence type="ECO:0000256" key="3">
    <source>
        <dbReference type="PROSITE-ProRule" id="PRU00023"/>
    </source>
</evidence>
<feature type="coiled-coil region" evidence="4">
    <location>
        <begin position="195"/>
        <end position="222"/>
    </location>
</feature>
<keyword evidence="9" id="KW-1185">Reference proteome</keyword>
<dbReference type="PANTHER" id="PTHR24166:SF48">
    <property type="entry name" value="PROTEIN VAPYRIN"/>
    <property type="match status" value="1"/>
</dbReference>
<reference evidence="8" key="1">
    <citation type="journal article" date="2023" name="Mol. Phylogenet. Evol.">
        <title>Genome-scale phylogeny and comparative genomics of the fungal order Sordariales.</title>
        <authorList>
            <person name="Hensen N."/>
            <person name="Bonometti L."/>
            <person name="Westerberg I."/>
            <person name="Brannstrom I.O."/>
            <person name="Guillou S."/>
            <person name="Cros-Aarteil S."/>
            <person name="Calhoun S."/>
            <person name="Haridas S."/>
            <person name="Kuo A."/>
            <person name="Mondo S."/>
            <person name="Pangilinan J."/>
            <person name="Riley R."/>
            <person name="LaButti K."/>
            <person name="Andreopoulos B."/>
            <person name="Lipzen A."/>
            <person name="Chen C."/>
            <person name="Yan M."/>
            <person name="Daum C."/>
            <person name="Ng V."/>
            <person name="Clum A."/>
            <person name="Steindorff A."/>
            <person name="Ohm R.A."/>
            <person name="Martin F."/>
            <person name="Silar P."/>
            <person name="Natvig D.O."/>
            <person name="Lalanne C."/>
            <person name="Gautier V."/>
            <person name="Ament-Velasquez S.L."/>
            <person name="Kruys A."/>
            <person name="Hutchinson M.I."/>
            <person name="Powell A.J."/>
            <person name="Barry K."/>
            <person name="Miller A.N."/>
            <person name="Grigoriev I.V."/>
            <person name="Debuchy R."/>
            <person name="Gladieux P."/>
            <person name="Hiltunen Thoren M."/>
            <person name="Johannesson H."/>
        </authorList>
    </citation>
    <scope>NUCLEOTIDE SEQUENCE</scope>
    <source>
        <strain evidence="8">PSN293</strain>
    </source>
</reference>
<dbReference type="Pfam" id="PF22939">
    <property type="entry name" value="WHD_GPIID"/>
    <property type="match status" value="1"/>
</dbReference>
<evidence type="ECO:0000313" key="8">
    <source>
        <dbReference type="EMBL" id="KAK4216221.1"/>
    </source>
</evidence>
<feature type="signal peptide" evidence="5">
    <location>
        <begin position="1"/>
        <end position="21"/>
    </location>
</feature>
<feature type="repeat" description="ANK" evidence="3">
    <location>
        <begin position="1017"/>
        <end position="1049"/>
    </location>
</feature>
<dbReference type="SMART" id="SM00248">
    <property type="entry name" value="ANK"/>
    <property type="match status" value="16"/>
</dbReference>
<feature type="repeat" description="ANK" evidence="3">
    <location>
        <begin position="747"/>
        <end position="779"/>
    </location>
</feature>
<dbReference type="InterPro" id="IPR002110">
    <property type="entry name" value="Ankyrin_rpt"/>
</dbReference>
<feature type="repeat" description="ANK" evidence="3">
    <location>
        <begin position="1083"/>
        <end position="1115"/>
    </location>
</feature>
<dbReference type="InterPro" id="IPR050889">
    <property type="entry name" value="Dendritic_Spine_Reg/Scaffold"/>
</dbReference>
<name>A0AAN6YCT5_9PEZI</name>
<keyword evidence="5" id="KW-0732">Signal</keyword>
<dbReference type="Proteomes" id="UP001301769">
    <property type="component" value="Unassembled WGS sequence"/>
</dbReference>
<dbReference type="PROSITE" id="PS50088">
    <property type="entry name" value="ANK_REPEAT"/>
    <property type="match status" value="8"/>
</dbReference>
<dbReference type="InterPro" id="IPR036770">
    <property type="entry name" value="Ankyrin_rpt-contain_sf"/>
</dbReference>
<sequence length="1349" mass="148785">MDPIGITASLLALIKLAGGVAQYIASAAGAPTARRKLREEIMACEHVLQDILYESNDFDGGENWKDTVNTLEGSNGPLERLLVALQAVEAKLRPKARSRRDIRNKLGLSRLAWPFSEKEVQQLLDTIEREKSLLILALENDCRRLIRAVDETAKDNQQLLVNLISLIQADSEEGKRRTSDLINAISRVEVSQASLQKDIGRQQNLEEENRNAEHRKSILEWLTPLDYSSQQSDYINQREPGTGEWLLESPEYEEWLSGTGKRTLFCPGIPGARKTILTSVTIDQLNTIFGNNKRVAVVFIYCNFRRQDQQSARDLLSSLLRQIAQRDDSLPAVSEALELLNDRYMQRRTRPSVDVLSKLLHSVVPAYSRVFLIVDALDECPSTGGSRAQFGSELLALGKAFATVNLLVTSRWIPDIRDIFVSEETAQVEIRARTEDVRKFLLAQLHLDSLVGKKSPKALRAALARLPSGSQAYDHAYKDAMTRIESQVIYQVELAKGALSWITCAKRPLTTAELQHALAIETGTDEFDLESIPELEDIVSSCAGLVTVDTQSDIVRLVHYTTQEYFERTKDEWFPELEGELSIACVTYLSYGCFKGLYLKPEGDFYTIVEQYPLCNYASREWGHHAREANLCDSSPYLEHILRFLDPGNDICWSSVRTLLAERPGRFRYGPDPVFLSSPENSMSGLHLAAYFGIPAAVTRLISGPNPLDRPDKGRRTPLSWAAEKGHTLVVDMLLQQGSAPDSKDVDGMTPLDWAAERGHEEVVRLLLQKGANLDSTYDAQRTLLSRVAASGQLSVVRLLIEEYKVAVDPTDEYGQTPLFRAAGEGFASVVQYLCTREGVNPNSTNSYGATALMRAAGWTASEECVRVLIDAGADVSARQHDGRTALSFACECGNREIVELLLERGADPEIEDASSEVSPLCWAARHGHVAIAQLLLNTCAGRISMEREKRYKSYCLEWAAANGNTEMAGRLLKEGADVNFRNHLKQTPLDLSIEYRHVAISELLLDAGASIERVPGRFPALHRAVQSSNLEMIYVLLDKGADPNEEDEDGCTALAEAASGGVKNLVEVLLDAGAHVNVRDKSGITALYRAAENGHLSVVDLLLMNGATRDIKGPNGATLLSNAASRGHVAVVERLCQAPGEWVNNPDPCGRTPLVRAIIRGRAKVAEVLLSEGKADPELGDHHGTTPLSLAARLTPTRRSVRVVKLLLRTGKVSVSSKDGFGRTPLCWAERSGNMESAMLLRRYANEKEVLMAELAGDSAEGVQSPLIDDVDDEDGRNCTYYFCDVCLTQLSGSKFESRYRCDDCNGGDFDICKECVDDGGMCLDKTGTHRLIPPAPDSDPGDEEDVS</sequence>
<gene>
    <name evidence="8" type="ORF">QBC37DRAFT_456400</name>
</gene>
<dbReference type="SUPFAM" id="SSF48403">
    <property type="entry name" value="Ankyrin repeat"/>
    <property type="match status" value="2"/>
</dbReference>
<dbReference type="Gene3D" id="1.25.40.20">
    <property type="entry name" value="Ankyrin repeat-containing domain"/>
    <property type="match status" value="2"/>
</dbReference>
<dbReference type="PANTHER" id="PTHR24166">
    <property type="entry name" value="ROLLING PEBBLES, ISOFORM B"/>
    <property type="match status" value="1"/>
</dbReference>
<keyword evidence="2 3" id="KW-0040">ANK repeat</keyword>
<dbReference type="PROSITE" id="PS50297">
    <property type="entry name" value="ANK_REP_REGION"/>
    <property type="match status" value="6"/>
</dbReference>
<proteinExistence type="predicted"/>
<evidence type="ECO:0000259" key="6">
    <source>
        <dbReference type="Pfam" id="PF22939"/>
    </source>
</evidence>
<feature type="repeat" description="ANK" evidence="3">
    <location>
        <begin position="957"/>
        <end position="984"/>
    </location>
</feature>
<protein>
    <submittedName>
        <fullName evidence="8">Ankyrin repeat-containing domain protein</fullName>
    </submittedName>
</protein>
<feature type="repeat" description="ANK" evidence="3">
    <location>
        <begin position="848"/>
        <end position="881"/>
    </location>
</feature>
<dbReference type="InterPro" id="IPR027417">
    <property type="entry name" value="P-loop_NTPase"/>
</dbReference>
<feature type="repeat" description="ANK" evidence="3">
    <location>
        <begin position="1050"/>
        <end position="1082"/>
    </location>
</feature>
<reference evidence="8" key="2">
    <citation type="submission" date="2023-05" db="EMBL/GenBank/DDBJ databases">
        <authorList>
            <consortium name="Lawrence Berkeley National Laboratory"/>
            <person name="Steindorff A."/>
            <person name="Hensen N."/>
            <person name="Bonometti L."/>
            <person name="Westerberg I."/>
            <person name="Brannstrom I.O."/>
            <person name="Guillou S."/>
            <person name="Cros-Aarteil S."/>
            <person name="Calhoun S."/>
            <person name="Haridas S."/>
            <person name="Kuo A."/>
            <person name="Mondo S."/>
            <person name="Pangilinan J."/>
            <person name="Riley R."/>
            <person name="Labutti K."/>
            <person name="Andreopoulos B."/>
            <person name="Lipzen A."/>
            <person name="Chen C."/>
            <person name="Yanf M."/>
            <person name="Daum C."/>
            <person name="Ng V."/>
            <person name="Clum A."/>
            <person name="Ohm R."/>
            <person name="Martin F."/>
            <person name="Silar P."/>
            <person name="Natvig D."/>
            <person name="Lalanne C."/>
            <person name="Gautier V."/>
            <person name="Ament-Velasquez S.L."/>
            <person name="Kruys A."/>
            <person name="Hutchinson M.I."/>
            <person name="Powell A.J."/>
            <person name="Barry K."/>
            <person name="Miller A.N."/>
            <person name="Grigoriev I.V."/>
            <person name="Debuchy R."/>
            <person name="Gladieux P."/>
            <person name="Thoren M.H."/>
            <person name="Johannesson H."/>
        </authorList>
    </citation>
    <scope>NUCLEOTIDE SEQUENCE</scope>
    <source>
        <strain evidence="8">PSN293</strain>
    </source>
</reference>
<evidence type="ECO:0000256" key="1">
    <source>
        <dbReference type="ARBA" id="ARBA00022737"/>
    </source>
</evidence>
<keyword evidence="1" id="KW-0677">Repeat</keyword>
<organism evidence="8 9">
    <name type="scientific">Rhypophila decipiens</name>
    <dbReference type="NCBI Taxonomy" id="261697"/>
    <lineage>
        <taxon>Eukaryota</taxon>
        <taxon>Fungi</taxon>
        <taxon>Dikarya</taxon>
        <taxon>Ascomycota</taxon>
        <taxon>Pezizomycotina</taxon>
        <taxon>Sordariomycetes</taxon>
        <taxon>Sordariomycetidae</taxon>
        <taxon>Sordariales</taxon>
        <taxon>Naviculisporaceae</taxon>
        <taxon>Rhypophila</taxon>
    </lineage>
</organism>
<dbReference type="Pfam" id="PF12796">
    <property type="entry name" value="Ank_2"/>
    <property type="match status" value="5"/>
</dbReference>
<evidence type="ECO:0000256" key="4">
    <source>
        <dbReference type="SAM" id="Coils"/>
    </source>
</evidence>
<feature type="domain" description="Nephrocystin 3-like N-terminal" evidence="7">
    <location>
        <begin position="241"/>
        <end position="411"/>
    </location>
</feature>
<dbReference type="InterPro" id="IPR056884">
    <property type="entry name" value="NPHP3-like_N"/>
</dbReference>
<evidence type="ECO:0000259" key="7">
    <source>
        <dbReference type="Pfam" id="PF24883"/>
    </source>
</evidence>
<dbReference type="PRINTS" id="PR01415">
    <property type="entry name" value="ANKYRIN"/>
</dbReference>
<feature type="repeat" description="ANK" evidence="3">
    <location>
        <begin position="882"/>
        <end position="914"/>
    </location>
</feature>
<dbReference type="InterPro" id="IPR054471">
    <property type="entry name" value="GPIID_WHD"/>
</dbReference>
<keyword evidence="4" id="KW-0175">Coiled coil</keyword>
<dbReference type="Gene3D" id="3.40.50.300">
    <property type="entry name" value="P-loop containing nucleotide triphosphate hydrolases"/>
    <property type="match status" value="1"/>
</dbReference>
<evidence type="ECO:0000256" key="2">
    <source>
        <dbReference type="ARBA" id="ARBA00023043"/>
    </source>
</evidence>
<feature type="domain" description="GPI inositol-deacylase winged helix" evidence="6">
    <location>
        <begin position="492"/>
        <end position="567"/>
    </location>
</feature>
<accession>A0AAN6YCT5</accession>
<evidence type="ECO:0000256" key="5">
    <source>
        <dbReference type="SAM" id="SignalP"/>
    </source>
</evidence>
<dbReference type="Pfam" id="PF24883">
    <property type="entry name" value="NPHP3_N"/>
    <property type="match status" value="1"/>
</dbReference>
<feature type="repeat" description="ANK" evidence="3">
    <location>
        <begin position="714"/>
        <end position="746"/>
    </location>
</feature>
<dbReference type="EMBL" id="MU858071">
    <property type="protein sequence ID" value="KAK4216221.1"/>
    <property type="molecule type" value="Genomic_DNA"/>
</dbReference>
<comment type="caution">
    <text evidence="8">The sequence shown here is derived from an EMBL/GenBank/DDBJ whole genome shotgun (WGS) entry which is preliminary data.</text>
</comment>
<evidence type="ECO:0000313" key="9">
    <source>
        <dbReference type="Proteomes" id="UP001301769"/>
    </source>
</evidence>